<proteinExistence type="predicted"/>
<reference evidence="1 2" key="1">
    <citation type="submission" date="2019-04" db="EMBL/GenBank/DDBJ databases">
        <authorList>
            <consortium name="Pathogen Informatics"/>
        </authorList>
    </citation>
    <scope>NUCLEOTIDE SEQUENCE [LARGE SCALE GENOMIC DNA]</scope>
    <source>
        <strain evidence="1 2">NCTC9239</strain>
    </source>
</reference>
<sequence>MTEDNSGAIFGFNLHFHTLAKASITATYENRG</sequence>
<gene>
    <name evidence="1" type="primary">ybhB</name>
    <name evidence="1" type="ORF">NCTC9239_00780</name>
</gene>
<name>A0A4P1JXG9_9CAUL</name>
<protein>
    <submittedName>
        <fullName evidence="1">Putative kinase inhibitor protein</fullName>
    </submittedName>
</protein>
<dbReference type="EMBL" id="LR588407">
    <property type="protein sequence ID" value="VTO12632.1"/>
    <property type="molecule type" value="Genomic_DNA"/>
</dbReference>
<organism evidence="1 2">
    <name type="scientific">Brevundimonas vancanneytii</name>
    <dbReference type="NCBI Taxonomy" id="1325724"/>
    <lineage>
        <taxon>Bacteria</taxon>
        <taxon>Pseudomonadati</taxon>
        <taxon>Pseudomonadota</taxon>
        <taxon>Alphaproteobacteria</taxon>
        <taxon>Caulobacterales</taxon>
        <taxon>Caulobacteraceae</taxon>
        <taxon>Brevundimonas</taxon>
    </lineage>
</organism>
<dbReference type="Proteomes" id="UP000309952">
    <property type="component" value="Chromosome"/>
</dbReference>
<dbReference type="KEGG" id="bvy:NCTC9239_00780"/>
<evidence type="ECO:0000313" key="2">
    <source>
        <dbReference type="Proteomes" id="UP000309952"/>
    </source>
</evidence>
<evidence type="ECO:0000313" key="1">
    <source>
        <dbReference type="EMBL" id="VTO12632.1"/>
    </source>
</evidence>
<accession>A0A4P1JXG9</accession>
<dbReference type="AlphaFoldDB" id="A0A4P1JXG9"/>
<keyword evidence="2" id="KW-1185">Reference proteome</keyword>